<feature type="region of interest" description="Disordered" evidence="1">
    <location>
        <begin position="176"/>
        <end position="208"/>
    </location>
</feature>
<feature type="compositionally biased region" description="Basic and acidic residues" evidence="1">
    <location>
        <begin position="107"/>
        <end position="119"/>
    </location>
</feature>
<feature type="compositionally biased region" description="Basic and acidic residues" evidence="1">
    <location>
        <begin position="443"/>
        <end position="473"/>
    </location>
</feature>
<feature type="compositionally biased region" description="Basic and acidic residues" evidence="1">
    <location>
        <begin position="400"/>
        <end position="413"/>
    </location>
</feature>
<sequence length="896" mass="99434">MPPKKSKKPDQDGKAPSKRATRGASAKADNEKVDVAEGSPVNDGSKKTAKKPASSPSPAKPSTPSTGDKRKRADEEDENQDEEDSRSPPRSRRPKKPKLSPKTGRRVKFEVYLRDRVKDLGFNVEPVKGHEPDDEDKDKPDEDWASMQHLRQRCDDRLDEIEEAIRTLGRDKLKKYTNLPELDIPEHKSDETRHEKRQKDESIKVNEEIDPIAEKKRVKKSKNFPDGKKYRSAKQLGDLVKILEKEFGDELARRRVKHPSDVSLAKYPSKRVNKAKAAAEARGESPKLTMNLQKQWTKHGLSLRELVDLYNRHGSEVPAPARDELVKKCQRYNLSTAGNLWSLEKAILMYELSSKQRMYGLSQEAINQVISALGDIEAPVDTEEDDNGGDSSDDATGPYDDLKTDGKGKDSSKIGKSSSKDSTAARKDGKKSSQEAGSSSPKDGSKGDKKDGKKDGKKTGKKDDKKDGKKDNKSTGANTNFTKRNTRSSKKIDLRVEDNRFIALDEITVTDGGQTQRFTQVDVSGTAERCMWNAVQLHWIGTERAPARRVAEQYPVNDRVRDLWNAVMHPAEGTTNPARQSRRRLYMALQQASLSSAHSNLEARLTNRRMGDTDMLQVVADALDIEIFIYSPQHCPDGAITWHRYVRGQPQNDSARQMHLMNYMHAEHWTALTPLGAGPITLPALGEMHRHPITGGGIPIPALTRLQPGDAHNTDLRDEDLHDDPEDGHVADRTEVEEEEEESDDAEDDEDEEMDEQEDADGDDGPAPPPAAGAPSTATTSAAARRTSPSASHPPRSSSAPASTRRNSHSPSSASQKRARRRTRSRSKSKSRSASQPNGGVQKNIQTNQSLSKNARKKKAKQLRKIFQNFYVGVPSPQNVAGALRSPFPRAVVSAP</sequence>
<evidence type="ECO:0000313" key="2">
    <source>
        <dbReference type="EMBL" id="KAK6007159.1"/>
    </source>
</evidence>
<feature type="compositionally biased region" description="Basic and acidic residues" evidence="1">
    <location>
        <begin position="127"/>
        <end position="142"/>
    </location>
</feature>
<evidence type="ECO:0000313" key="3">
    <source>
        <dbReference type="Proteomes" id="UP001341245"/>
    </source>
</evidence>
<gene>
    <name evidence="2" type="ORF">QM012_006167</name>
</gene>
<protein>
    <submittedName>
        <fullName evidence="2">Uncharacterized protein</fullName>
    </submittedName>
</protein>
<feature type="compositionally biased region" description="Acidic residues" evidence="1">
    <location>
        <begin position="735"/>
        <end position="764"/>
    </location>
</feature>
<proteinExistence type="predicted"/>
<dbReference type="Proteomes" id="UP001341245">
    <property type="component" value="Unassembled WGS sequence"/>
</dbReference>
<reference evidence="2 3" key="1">
    <citation type="submission" date="2023-11" db="EMBL/GenBank/DDBJ databases">
        <title>Draft genome sequence and annotation of the polyextremotolerant black yeast-like fungus Aureobasidium pullulans NRRL 62042.</title>
        <authorList>
            <person name="Dielentheis-Frenken M.R.E."/>
            <person name="Wibberg D."/>
            <person name="Blank L.M."/>
            <person name="Tiso T."/>
        </authorList>
    </citation>
    <scope>NUCLEOTIDE SEQUENCE [LARGE SCALE GENOMIC DNA]</scope>
    <source>
        <strain evidence="2 3">NRRL 62042</strain>
    </source>
</reference>
<feature type="compositionally biased region" description="Low complexity" evidence="1">
    <location>
        <begin position="773"/>
        <end position="816"/>
    </location>
</feature>
<feature type="region of interest" description="Disordered" evidence="1">
    <location>
        <begin position="696"/>
        <end position="861"/>
    </location>
</feature>
<feature type="compositionally biased region" description="Acidic residues" evidence="1">
    <location>
        <begin position="75"/>
        <end position="84"/>
    </location>
</feature>
<feature type="compositionally biased region" description="Acidic residues" evidence="1">
    <location>
        <begin position="378"/>
        <end position="393"/>
    </location>
</feature>
<name>A0ABR0TRU5_AURPU</name>
<comment type="caution">
    <text evidence="2">The sequence shown here is derived from an EMBL/GenBank/DDBJ whole genome shotgun (WGS) entry which is preliminary data.</text>
</comment>
<feature type="compositionally biased region" description="Low complexity" evidence="1">
    <location>
        <begin position="51"/>
        <end position="66"/>
    </location>
</feature>
<feature type="compositionally biased region" description="Basic and acidic residues" evidence="1">
    <location>
        <begin position="423"/>
        <end position="433"/>
    </location>
</feature>
<dbReference type="EMBL" id="JASGXD010000003">
    <property type="protein sequence ID" value="KAK6007159.1"/>
    <property type="molecule type" value="Genomic_DNA"/>
</dbReference>
<feature type="compositionally biased region" description="Polar residues" evidence="1">
    <location>
        <begin position="836"/>
        <end position="853"/>
    </location>
</feature>
<feature type="compositionally biased region" description="Basic residues" evidence="1">
    <location>
        <begin position="817"/>
        <end position="831"/>
    </location>
</feature>
<organism evidence="2 3">
    <name type="scientific">Aureobasidium pullulans</name>
    <name type="common">Black yeast</name>
    <name type="synonym">Pullularia pullulans</name>
    <dbReference type="NCBI Taxonomy" id="5580"/>
    <lineage>
        <taxon>Eukaryota</taxon>
        <taxon>Fungi</taxon>
        <taxon>Dikarya</taxon>
        <taxon>Ascomycota</taxon>
        <taxon>Pezizomycotina</taxon>
        <taxon>Dothideomycetes</taxon>
        <taxon>Dothideomycetidae</taxon>
        <taxon>Dothideales</taxon>
        <taxon>Saccotheciaceae</taxon>
        <taxon>Aureobasidium</taxon>
    </lineage>
</organism>
<accession>A0ABR0TRU5</accession>
<feature type="compositionally biased region" description="Basic and acidic residues" evidence="1">
    <location>
        <begin position="184"/>
        <end position="208"/>
    </location>
</feature>
<feature type="region of interest" description="Disordered" evidence="1">
    <location>
        <begin position="1"/>
        <end position="148"/>
    </location>
</feature>
<keyword evidence="3" id="KW-1185">Reference proteome</keyword>
<feature type="compositionally biased region" description="Basic residues" evidence="1">
    <location>
        <begin position="89"/>
        <end position="106"/>
    </location>
</feature>
<evidence type="ECO:0000256" key="1">
    <source>
        <dbReference type="SAM" id="MobiDB-lite"/>
    </source>
</evidence>
<feature type="region of interest" description="Disordered" evidence="1">
    <location>
        <begin position="377"/>
        <end position="486"/>
    </location>
</feature>